<evidence type="ECO:0000259" key="2">
    <source>
        <dbReference type="Pfam" id="PF10668"/>
    </source>
</evidence>
<evidence type="ECO:0000313" key="4">
    <source>
        <dbReference type="Proteomes" id="UP000831787"/>
    </source>
</evidence>
<sequence length="283" mass="32442">MPRPRDPRRDKAKKQWLKREGNIKLVDLAEQFDVSSSTIRKWKATDQWEKELKGSAPKPKKSAPKPRGAPPGNQNAKGNPGGAAPYQNKNAVTTGEYETIFEDVLSDEERSLFHGIDTSPLLQLEENIRILSIRERRMLQRIKDAMNGLTQKEKRVLQELQSVKEPMEVYDDKSGETKIVTRNKQELVVTEIAEKEYRKIDDILKIEDALTRVQGQKMRTIKLKHEIETQFNHRKLLDEEKLVIEKAKAKVSPSVGQKENPLDLSGLSMEELRELAKLNKPST</sequence>
<keyword evidence="4" id="KW-1185">Reference proteome</keyword>
<dbReference type="Proteomes" id="UP000831787">
    <property type="component" value="Chromosome"/>
</dbReference>
<name>A0ABY4EIB5_9BACI</name>
<protein>
    <submittedName>
        <fullName evidence="3">Phage terminase small subunit</fullName>
    </submittedName>
</protein>
<dbReference type="RefSeq" id="WP_244708723.1">
    <property type="nucleotide sequence ID" value="NZ_CP095073.1"/>
</dbReference>
<gene>
    <name evidence="3" type="primary">terS</name>
    <name evidence="3" type="ORF">MUN89_15745</name>
</gene>
<dbReference type="Pfam" id="PF10668">
    <property type="entry name" value="Phage_terminase"/>
    <property type="match status" value="1"/>
</dbReference>
<evidence type="ECO:0000313" key="3">
    <source>
        <dbReference type="EMBL" id="UOQ43364.1"/>
    </source>
</evidence>
<feature type="region of interest" description="Disordered" evidence="1">
    <location>
        <begin position="43"/>
        <end position="89"/>
    </location>
</feature>
<accession>A0ABY4EIB5</accession>
<feature type="compositionally biased region" description="Basic and acidic residues" evidence="1">
    <location>
        <begin position="43"/>
        <end position="53"/>
    </location>
</feature>
<dbReference type="NCBIfam" id="NF040601">
    <property type="entry name" value="TerS_not_xtmA"/>
    <property type="match status" value="1"/>
</dbReference>
<feature type="domain" description="PBSX phage terminase small subunit-like N-terminal" evidence="2">
    <location>
        <begin position="1"/>
        <end position="65"/>
    </location>
</feature>
<dbReference type="InterPro" id="IPR018925">
    <property type="entry name" value="XtmA-like_N"/>
</dbReference>
<proteinExistence type="predicted"/>
<organism evidence="3 4">
    <name type="scientific">Halobacillus salinarum</name>
    <dbReference type="NCBI Taxonomy" id="2932257"/>
    <lineage>
        <taxon>Bacteria</taxon>
        <taxon>Bacillati</taxon>
        <taxon>Bacillota</taxon>
        <taxon>Bacilli</taxon>
        <taxon>Bacillales</taxon>
        <taxon>Bacillaceae</taxon>
        <taxon>Halobacillus</taxon>
    </lineage>
</organism>
<reference evidence="3 4" key="1">
    <citation type="submission" date="2022-04" db="EMBL/GenBank/DDBJ databases">
        <title>Halobacillus sp. isolated from saltern.</title>
        <authorList>
            <person name="Won M."/>
            <person name="Lee C.-M."/>
            <person name="Woen H.-Y."/>
            <person name="Kwon S.-W."/>
        </authorList>
    </citation>
    <scope>NUCLEOTIDE SEQUENCE [LARGE SCALE GENOMIC DNA]</scope>
    <source>
        <strain evidence="3 4">SSBR10-3</strain>
    </source>
</reference>
<dbReference type="EMBL" id="CP095073">
    <property type="protein sequence ID" value="UOQ43364.1"/>
    <property type="molecule type" value="Genomic_DNA"/>
</dbReference>
<evidence type="ECO:0000256" key="1">
    <source>
        <dbReference type="SAM" id="MobiDB-lite"/>
    </source>
</evidence>